<dbReference type="AlphaFoldDB" id="A0A6N7PIL8"/>
<comment type="caution">
    <text evidence="2">The sequence shown here is derived from an EMBL/GenBank/DDBJ whole genome shotgun (WGS) entry which is preliminary data.</text>
</comment>
<gene>
    <name evidence="2" type="ORF">GF068_07800</name>
</gene>
<feature type="region of interest" description="Disordered" evidence="1">
    <location>
        <begin position="234"/>
        <end position="257"/>
    </location>
</feature>
<reference evidence="2 3" key="1">
    <citation type="submission" date="2019-10" db="EMBL/GenBank/DDBJ databases">
        <title>A soil myxobacterium in the family Polyangiaceae.</title>
        <authorList>
            <person name="Li Y."/>
            <person name="Wang J."/>
        </authorList>
    </citation>
    <scope>NUCLEOTIDE SEQUENCE [LARGE SCALE GENOMIC DNA]</scope>
    <source>
        <strain evidence="2 3">DSM 14734</strain>
    </source>
</reference>
<keyword evidence="3" id="KW-1185">Reference proteome</keyword>
<dbReference type="Proteomes" id="UP000440224">
    <property type="component" value="Unassembled WGS sequence"/>
</dbReference>
<dbReference type="RefSeq" id="WP_153818693.1">
    <property type="nucleotide sequence ID" value="NZ_WJIE01000002.1"/>
</dbReference>
<protein>
    <submittedName>
        <fullName evidence="2">Uncharacterized protein</fullName>
    </submittedName>
</protein>
<dbReference type="EMBL" id="WJIE01000002">
    <property type="protein sequence ID" value="MRG91828.1"/>
    <property type="molecule type" value="Genomic_DNA"/>
</dbReference>
<organism evidence="2 3">
    <name type="scientific">Polyangium spumosum</name>
    <dbReference type="NCBI Taxonomy" id="889282"/>
    <lineage>
        <taxon>Bacteria</taxon>
        <taxon>Pseudomonadati</taxon>
        <taxon>Myxococcota</taxon>
        <taxon>Polyangia</taxon>
        <taxon>Polyangiales</taxon>
        <taxon>Polyangiaceae</taxon>
        <taxon>Polyangium</taxon>
    </lineage>
</organism>
<evidence type="ECO:0000256" key="1">
    <source>
        <dbReference type="SAM" id="MobiDB-lite"/>
    </source>
</evidence>
<name>A0A6N7PIL8_9BACT</name>
<sequence>MYTDEDRRRLLESRHDISACDNPALLTPKPTFQSAVLESRDELASARVGIQSATGLVSRERTETDTERARLEEAVLACVRRYAFVRGKVQDVLLNVDPDMPLPASERERRQRLFDRVFGTTPSDLGRMSQGNIVEVAGGVADALAKEPDLAQLGLAEGLAIAHAAARDAAKELNREADEDTQAMLGLRAARDAFDRAASAHALFVESLLARSGRKDEIGQFVLARDAAYAARRAARVPVSEEPGANEIDEPPVAPTP</sequence>
<evidence type="ECO:0000313" key="2">
    <source>
        <dbReference type="EMBL" id="MRG91828.1"/>
    </source>
</evidence>
<proteinExistence type="predicted"/>
<accession>A0A6N7PIL8</accession>
<evidence type="ECO:0000313" key="3">
    <source>
        <dbReference type="Proteomes" id="UP000440224"/>
    </source>
</evidence>